<evidence type="ECO:0000313" key="23">
    <source>
        <dbReference type="EMBL" id="JAS16636.1"/>
    </source>
</evidence>
<feature type="region of interest" description="Disordered" evidence="17">
    <location>
        <begin position="712"/>
        <end position="747"/>
    </location>
</feature>
<evidence type="ECO:0000256" key="8">
    <source>
        <dbReference type="ARBA" id="ARBA00022840"/>
    </source>
</evidence>
<evidence type="ECO:0000256" key="9">
    <source>
        <dbReference type="ARBA" id="ARBA00023054"/>
    </source>
</evidence>
<dbReference type="CDD" id="cd17952">
    <property type="entry name" value="DEADc_DDX42"/>
    <property type="match status" value="1"/>
</dbReference>
<evidence type="ECO:0000313" key="24">
    <source>
        <dbReference type="EMBL" id="JAS24280.1"/>
    </source>
</evidence>
<evidence type="ECO:0000256" key="15">
    <source>
        <dbReference type="PROSITE-ProRule" id="PRU00552"/>
    </source>
</evidence>
<proteinExistence type="inferred from homology"/>
<dbReference type="InterPro" id="IPR001650">
    <property type="entry name" value="Helicase_C-like"/>
</dbReference>
<evidence type="ECO:0000313" key="21">
    <source>
        <dbReference type="EMBL" id="JAS08824.1"/>
    </source>
</evidence>
<keyword evidence="4" id="KW-0963">Cytoplasm</keyword>
<organism evidence="24">
    <name type="scientific">Clastoptera arizonana</name>
    <name type="common">Arizona spittle bug</name>
    <dbReference type="NCBI Taxonomy" id="38151"/>
    <lineage>
        <taxon>Eukaryota</taxon>
        <taxon>Metazoa</taxon>
        <taxon>Ecdysozoa</taxon>
        <taxon>Arthropoda</taxon>
        <taxon>Hexapoda</taxon>
        <taxon>Insecta</taxon>
        <taxon>Pterygota</taxon>
        <taxon>Neoptera</taxon>
        <taxon>Paraneoptera</taxon>
        <taxon>Hemiptera</taxon>
        <taxon>Auchenorrhyncha</taxon>
        <taxon>Cercopoidea</taxon>
        <taxon>Clastopteridae</taxon>
        <taxon>Clastoptera</taxon>
    </lineage>
</organism>
<comment type="catalytic activity">
    <reaction evidence="11">
        <text>ATP + H2O = ADP + phosphate + H(+)</text>
        <dbReference type="Rhea" id="RHEA:13065"/>
        <dbReference type="ChEBI" id="CHEBI:15377"/>
        <dbReference type="ChEBI" id="CHEBI:15378"/>
        <dbReference type="ChEBI" id="CHEBI:30616"/>
        <dbReference type="ChEBI" id="CHEBI:43474"/>
        <dbReference type="ChEBI" id="CHEBI:456216"/>
        <dbReference type="EC" id="3.6.4.13"/>
    </reaction>
</comment>
<evidence type="ECO:0000256" key="2">
    <source>
        <dbReference type="ARBA" id="ARBA00004496"/>
    </source>
</evidence>
<dbReference type="PROSITE" id="PS51192">
    <property type="entry name" value="HELICASE_ATP_BIND_1"/>
    <property type="match status" value="1"/>
</dbReference>
<evidence type="ECO:0000256" key="14">
    <source>
        <dbReference type="ARBA" id="ARBA00075438"/>
    </source>
</evidence>
<dbReference type="PROSITE" id="PS00039">
    <property type="entry name" value="DEAD_ATP_HELICASE"/>
    <property type="match status" value="1"/>
</dbReference>
<feature type="compositionally biased region" description="Polar residues" evidence="17">
    <location>
        <begin position="93"/>
        <end position="102"/>
    </location>
</feature>
<dbReference type="InterPro" id="IPR014014">
    <property type="entry name" value="RNA_helicase_DEAD_Q_motif"/>
</dbReference>
<dbReference type="FunFam" id="3.40.50.300:FF:000079">
    <property type="entry name" value="probable ATP-dependent RNA helicase DDX17"/>
    <property type="match status" value="1"/>
</dbReference>
<sequence>MSYHSGGDGKPKGFGITGFQLKSRSERSNAIPPPPNSALSKQGYSTMSAITQNALSASWGIPKKRSKTEEEYFDEEDEQTTNTLEYIPAPGSPSYNLPANQESDSEEDPLDAYMAGIENQVKKETILSKITTEEDKPKGIRDDIESEDVEESYYRYMEENPLAGVQGDESDVEIEYDEDGNPIAPKKSKIIDPLPPIDHSQIKYSEFEKNFYIAHEEISGLQETQVTELRDKLGLKVSGPLPPNPVTSFAHFGFDDALIKAIRKSEYTQPTPIQAQAIPAALSGRDIIGIAKTGSGKTAAFIWPMLVHIMDQKELAPGDGPIGLILAPTRELSQQIYNEAKKFGKVYNINVVCCYGGGSKWEQSKALEEGAEIVVATPGRMIDLIKLKATNLERVTFLVLDEADRMFDMGFEPQVHSICNHVRPDRQTLLFSATFKKKVEKLARHALTDPIRIVQGDVGEANTDVTQIVVVTPQTAKLNWILKNIVLFLSSGSVLIFVTKKLNAEELSRSLILKEMEVLLLHGDMDQTERNKVITMFKKQEVNILVATDVAARGLDIPHIRTVVNYDVARDIDTHTHRIGRTGRAGEKGTAYTLVTEKDKEFAGHLVRNLEGANQEVPKPLLDLANQSAWFRKSRFKSGKGKALNVGGNGLGFRERPGLGLSDNNIGGGPSMSISDFSKHAKSGPGTDRLAAMKAAFKSQYQNQFTIAEDRTWEQTLDHPDGVQLTTPKSTGPLKEKRAKKSRWDTS</sequence>
<dbReference type="GO" id="GO:0010468">
    <property type="term" value="P:regulation of gene expression"/>
    <property type="evidence" value="ECO:0007669"/>
    <property type="project" value="UniProtKB-ARBA"/>
</dbReference>
<evidence type="ECO:0000256" key="5">
    <source>
        <dbReference type="ARBA" id="ARBA00022741"/>
    </source>
</evidence>
<evidence type="ECO:0000256" key="11">
    <source>
        <dbReference type="ARBA" id="ARBA00047984"/>
    </source>
</evidence>
<feature type="domain" description="Helicase C-terminal" evidence="19">
    <location>
        <begin position="481"/>
        <end position="625"/>
    </location>
</feature>
<dbReference type="InterPro" id="IPR014001">
    <property type="entry name" value="Helicase_ATP-bd"/>
</dbReference>
<dbReference type="Gene3D" id="3.40.50.300">
    <property type="entry name" value="P-loop containing nucleotide triphosphate hydrolases"/>
    <property type="match status" value="2"/>
</dbReference>
<evidence type="ECO:0000256" key="3">
    <source>
        <dbReference type="ARBA" id="ARBA00012552"/>
    </source>
</evidence>
<dbReference type="InterPro" id="IPR000629">
    <property type="entry name" value="RNA-helicase_DEAD-box_CS"/>
</dbReference>
<feature type="region of interest" description="Disordered" evidence="17">
    <location>
        <begin position="1"/>
        <end position="108"/>
    </location>
</feature>
<dbReference type="InterPro" id="IPR027417">
    <property type="entry name" value="P-loop_NTPase"/>
</dbReference>
<dbReference type="GO" id="GO:0005634">
    <property type="term" value="C:nucleus"/>
    <property type="evidence" value="ECO:0007669"/>
    <property type="project" value="UniProtKB-SubCell"/>
</dbReference>
<evidence type="ECO:0000256" key="7">
    <source>
        <dbReference type="ARBA" id="ARBA00022806"/>
    </source>
</evidence>
<dbReference type="Pfam" id="PF00270">
    <property type="entry name" value="DEAD"/>
    <property type="match status" value="1"/>
</dbReference>
<dbReference type="InterPro" id="IPR011545">
    <property type="entry name" value="DEAD/DEAH_box_helicase_dom"/>
</dbReference>
<evidence type="ECO:0000259" key="19">
    <source>
        <dbReference type="PROSITE" id="PS51194"/>
    </source>
</evidence>
<keyword evidence="6 16" id="KW-0378">Hydrolase</keyword>
<keyword evidence="7 16" id="KW-0347">Helicase</keyword>
<dbReference type="GO" id="GO:0003676">
    <property type="term" value="F:nucleic acid binding"/>
    <property type="evidence" value="ECO:0007669"/>
    <property type="project" value="InterPro"/>
</dbReference>
<dbReference type="SMART" id="SM00490">
    <property type="entry name" value="HELICc"/>
    <property type="match status" value="1"/>
</dbReference>
<dbReference type="EMBL" id="GEDC01020662">
    <property type="protein sequence ID" value="JAS16636.1"/>
    <property type="molecule type" value="Transcribed_RNA"/>
</dbReference>
<evidence type="ECO:0000256" key="1">
    <source>
        <dbReference type="ARBA" id="ARBA00004123"/>
    </source>
</evidence>
<dbReference type="CDD" id="cd18787">
    <property type="entry name" value="SF2_C_DEAD"/>
    <property type="match status" value="1"/>
</dbReference>
<dbReference type="Pfam" id="PF00271">
    <property type="entry name" value="Helicase_C"/>
    <property type="match status" value="1"/>
</dbReference>
<dbReference type="PROSITE" id="PS51195">
    <property type="entry name" value="Q_MOTIF"/>
    <property type="match status" value="1"/>
</dbReference>
<feature type="compositionally biased region" description="Polar residues" evidence="17">
    <location>
        <begin position="37"/>
        <end position="56"/>
    </location>
</feature>
<keyword evidence="9" id="KW-0175">Coiled coil</keyword>
<accession>A0A1B6DF59</accession>
<dbReference type="GO" id="GO:0016787">
    <property type="term" value="F:hydrolase activity"/>
    <property type="evidence" value="ECO:0007669"/>
    <property type="project" value="UniProtKB-KW"/>
</dbReference>
<dbReference type="SUPFAM" id="SSF52540">
    <property type="entry name" value="P-loop containing nucleoside triphosphate hydrolases"/>
    <property type="match status" value="2"/>
</dbReference>
<gene>
    <name evidence="24" type="ORF">g.24284</name>
    <name evidence="23" type="ORF">g.24285</name>
    <name evidence="22" type="ORF">g.24287</name>
    <name evidence="21" type="ORF">g.24288</name>
</gene>
<feature type="short sequence motif" description="Q motif" evidence="15">
    <location>
        <begin position="247"/>
        <end position="275"/>
    </location>
</feature>
<dbReference type="EMBL" id="GEDC01021097">
    <property type="protein sequence ID" value="JAS16201.1"/>
    <property type="molecule type" value="Transcribed_RNA"/>
</dbReference>
<dbReference type="EMBL" id="GEDC01013018">
    <property type="protein sequence ID" value="JAS24280.1"/>
    <property type="molecule type" value="Transcribed_RNA"/>
</dbReference>
<keyword evidence="5 16" id="KW-0547">Nucleotide-binding</keyword>
<dbReference type="GO" id="GO:0003724">
    <property type="term" value="F:RNA helicase activity"/>
    <property type="evidence" value="ECO:0007669"/>
    <property type="project" value="UniProtKB-EC"/>
</dbReference>
<dbReference type="FunFam" id="3.40.50.300:FF:000524">
    <property type="entry name" value="ATP-dependent RNA helicase DDX42"/>
    <property type="match status" value="1"/>
</dbReference>
<name>A0A1B6DF59_9HEMI</name>
<reference evidence="24" key="1">
    <citation type="submission" date="2015-12" db="EMBL/GenBank/DDBJ databases">
        <title>De novo transcriptome assembly of four potential Pierce s Disease insect vectors from Arizona vineyards.</title>
        <authorList>
            <person name="Tassone E.E."/>
        </authorList>
    </citation>
    <scope>NUCLEOTIDE SEQUENCE</scope>
</reference>
<evidence type="ECO:0000256" key="17">
    <source>
        <dbReference type="SAM" id="MobiDB-lite"/>
    </source>
</evidence>
<feature type="domain" description="DEAD-box RNA helicase Q" evidence="20">
    <location>
        <begin position="247"/>
        <end position="275"/>
    </location>
</feature>
<feature type="domain" description="Helicase ATP-binding" evidence="18">
    <location>
        <begin position="278"/>
        <end position="453"/>
    </location>
</feature>
<dbReference type="SMART" id="SM00487">
    <property type="entry name" value="DEXDc"/>
    <property type="match status" value="1"/>
</dbReference>
<dbReference type="PROSITE" id="PS51194">
    <property type="entry name" value="HELICASE_CTER"/>
    <property type="match status" value="1"/>
</dbReference>
<evidence type="ECO:0000256" key="16">
    <source>
        <dbReference type="RuleBase" id="RU000492"/>
    </source>
</evidence>
<dbReference type="GO" id="GO:0005737">
    <property type="term" value="C:cytoplasm"/>
    <property type="evidence" value="ECO:0007669"/>
    <property type="project" value="UniProtKB-SubCell"/>
</dbReference>
<comment type="similarity">
    <text evidence="12">Belongs to the DEAD box helicase family. DDX42 subfamily.</text>
</comment>
<dbReference type="EMBL" id="GEDC01028474">
    <property type="protein sequence ID" value="JAS08824.1"/>
    <property type="molecule type" value="Transcribed_RNA"/>
</dbReference>
<keyword evidence="8 16" id="KW-0067">ATP-binding</keyword>
<feature type="compositionally biased region" description="Basic and acidic residues" evidence="17">
    <location>
        <begin position="712"/>
        <end position="721"/>
    </location>
</feature>
<evidence type="ECO:0000256" key="13">
    <source>
        <dbReference type="ARBA" id="ARBA00068282"/>
    </source>
</evidence>
<evidence type="ECO:0000259" key="18">
    <source>
        <dbReference type="PROSITE" id="PS51192"/>
    </source>
</evidence>
<evidence type="ECO:0000256" key="6">
    <source>
        <dbReference type="ARBA" id="ARBA00022801"/>
    </source>
</evidence>
<evidence type="ECO:0000259" key="20">
    <source>
        <dbReference type="PROSITE" id="PS51195"/>
    </source>
</evidence>
<evidence type="ECO:0000256" key="12">
    <source>
        <dbReference type="ARBA" id="ARBA00061633"/>
    </source>
</evidence>
<evidence type="ECO:0000256" key="4">
    <source>
        <dbReference type="ARBA" id="ARBA00022490"/>
    </source>
</evidence>
<dbReference type="EC" id="3.6.4.13" evidence="3"/>
<protein>
    <recommendedName>
        <fullName evidence="13">ATP-dependent RNA helicase DDX42</fullName>
        <ecNumber evidence="3">3.6.4.13</ecNumber>
    </recommendedName>
    <alternativeName>
        <fullName evidence="14">DEAD box protein 42</fullName>
    </alternativeName>
</protein>
<evidence type="ECO:0000313" key="22">
    <source>
        <dbReference type="EMBL" id="JAS16201.1"/>
    </source>
</evidence>
<dbReference type="GO" id="GO:0005524">
    <property type="term" value="F:ATP binding"/>
    <property type="evidence" value="ECO:0007669"/>
    <property type="project" value="UniProtKB-KW"/>
</dbReference>
<dbReference type="AlphaFoldDB" id="A0A1B6DF59"/>
<evidence type="ECO:0000256" key="10">
    <source>
        <dbReference type="ARBA" id="ARBA00023242"/>
    </source>
</evidence>
<dbReference type="PANTHER" id="PTHR47958">
    <property type="entry name" value="ATP-DEPENDENT RNA HELICASE DBP3"/>
    <property type="match status" value="1"/>
</dbReference>
<comment type="subcellular location">
    <subcellularLocation>
        <location evidence="2">Cytoplasm</location>
    </subcellularLocation>
    <subcellularLocation>
        <location evidence="1">Nucleus</location>
    </subcellularLocation>
</comment>
<keyword evidence="10" id="KW-0539">Nucleus</keyword>